<protein>
    <submittedName>
        <fullName evidence="2">Uncharacterized protein</fullName>
    </submittedName>
</protein>
<reference evidence="2 3" key="1">
    <citation type="submission" date="2019-06" db="EMBL/GenBank/DDBJ databases">
        <title>Description of Kitasatospora acidophila sp. nov. isolated from pine grove soil, and reclassification of Streptomyces novaecaesareae to Kitasatospora novaeceasareae comb. nov.</title>
        <authorList>
            <person name="Kim M.J."/>
        </authorList>
    </citation>
    <scope>NUCLEOTIDE SEQUENCE [LARGE SCALE GENOMIC DNA]</scope>
    <source>
        <strain evidence="2 3">MMS16-CNU292</strain>
    </source>
</reference>
<evidence type="ECO:0000313" key="2">
    <source>
        <dbReference type="EMBL" id="TQF06874.1"/>
    </source>
</evidence>
<dbReference type="Proteomes" id="UP000319103">
    <property type="component" value="Unassembled WGS sequence"/>
</dbReference>
<dbReference type="EMBL" id="VIGB01000003">
    <property type="protein sequence ID" value="TQF06874.1"/>
    <property type="molecule type" value="Genomic_DNA"/>
</dbReference>
<gene>
    <name evidence="2" type="ORF">E6W39_37650</name>
</gene>
<keyword evidence="1" id="KW-0732">Signal</keyword>
<keyword evidence="3" id="KW-1185">Reference proteome</keyword>
<dbReference type="AlphaFoldDB" id="A0A540WEP5"/>
<evidence type="ECO:0000256" key="1">
    <source>
        <dbReference type="SAM" id="SignalP"/>
    </source>
</evidence>
<sequence>MKFAGIWLGRLVAVLAMVAGGLVWFGATAQAATVCGSQPVPPGYVITSETLTNTCTGGYLTETIQLPYNGIQICDNSPIPSGYVLTSNYTTNNCGSYQGGTLNTPYSGITICGNGNGAIPATT</sequence>
<feature type="signal peptide" evidence="1">
    <location>
        <begin position="1"/>
        <end position="31"/>
    </location>
</feature>
<name>A0A540WEP5_9ACTN</name>
<organism evidence="2 3">
    <name type="scientific">Kitasatospora acidiphila</name>
    <dbReference type="NCBI Taxonomy" id="2567942"/>
    <lineage>
        <taxon>Bacteria</taxon>
        <taxon>Bacillati</taxon>
        <taxon>Actinomycetota</taxon>
        <taxon>Actinomycetes</taxon>
        <taxon>Kitasatosporales</taxon>
        <taxon>Streptomycetaceae</taxon>
        <taxon>Kitasatospora</taxon>
    </lineage>
</organism>
<evidence type="ECO:0000313" key="3">
    <source>
        <dbReference type="Proteomes" id="UP000319103"/>
    </source>
</evidence>
<proteinExistence type="predicted"/>
<dbReference type="RefSeq" id="WP_141637280.1">
    <property type="nucleotide sequence ID" value="NZ_VIGB01000003.1"/>
</dbReference>
<accession>A0A540WEP5</accession>
<dbReference type="OrthoDB" id="3873741at2"/>
<feature type="chain" id="PRO_5022055132" evidence="1">
    <location>
        <begin position="32"/>
        <end position="123"/>
    </location>
</feature>
<comment type="caution">
    <text evidence="2">The sequence shown here is derived from an EMBL/GenBank/DDBJ whole genome shotgun (WGS) entry which is preliminary data.</text>
</comment>